<comment type="caution">
    <text evidence="2">The sequence shown here is derived from an EMBL/GenBank/DDBJ whole genome shotgun (WGS) entry which is preliminary data.</text>
</comment>
<proteinExistence type="predicted"/>
<keyword evidence="1" id="KW-0812">Transmembrane</keyword>
<evidence type="ECO:0000256" key="1">
    <source>
        <dbReference type="SAM" id="Phobius"/>
    </source>
</evidence>
<reference evidence="2" key="1">
    <citation type="submission" date="2021-06" db="EMBL/GenBank/DDBJ databases">
        <title>Parelaphostrongylus tenuis whole genome reference sequence.</title>
        <authorList>
            <person name="Garwood T.J."/>
            <person name="Larsen P.A."/>
            <person name="Fountain-Jones N.M."/>
            <person name="Garbe J.R."/>
            <person name="Macchietto M.G."/>
            <person name="Kania S.A."/>
            <person name="Gerhold R.W."/>
            <person name="Richards J.E."/>
            <person name="Wolf T.M."/>
        </authorList>
    </citation>
    <scope>NUCLEOTIDE SEQUENCE</scope>
    <source>
        <strain evidence="2">MNPRO001-30</strain>
        <tissue evidence="2">Meninges</tissue>
    </source>
</reference>
<protein>
    <submittedName>
        <fullName evidence="2">Uncharacterized protein</fullName>
    </submittedName>
</protein>
<sequence>MFQVVFVFVFIFPIINLIFNYINRSIHQRHQSTSTFNSLATEDQLRCYNLVHRPTSSDTDRHNHITSNGVPTPLLHTESNSTACDSSPLSSSSLGTSSPHHGELLLCLSYIAVYYL</sequence>
<keyword evidence="1" id="KW-0472">Membrane</keyword>
<keyword evidence="1" id="KW-1133">Transmembrane helix</keyword>
<dbReference type="Proteomes" id="UP001196413">
    <property type="component" value="Unassembled WGS sequence"/>
</dbReference>
<evidence type="ECO:0000313" key="3">
    <source>
        <dbReference type="Proteomes" id="UP001196413"/>
    </source>
</evidence>
<accession>A0AAD5QS10</accession>
<evidence type="ECO:0000313" key="2">
    <source>
        <dbReference type="EMBL" id="KAJ1359469.1"/>
    </source>
</evidence>
<organism evidence="2 3">
    <name type="scientific">Parelaphostrongylus tenuis</name>
    <name type="common">Meningeal worm</name>
    <dbReference type="NCBI Taxonomy" id="148309"/>
    <lineage>
        <taxon>Eukaryota</taxon>
        <taxon>Metazoa</taxon>
        <taxon>Ecdysozoa</taxon>
        <taxon>Nematoda</taxon>
        <taxon>Chromadorea</taxon>
        <taxon>Rhabditida</taxon>
        <taxon>Rhabditina</taxon>
        <taxon>Rhabditomorpha</taxon>
        <taxon>Strongyloidea</taxon>
        <taxon>Metastrongylidae</taxon>
        <taxon>Parelaphostrongylus</taxon>
    </lineage>
</organism>
<gene>
    <name evidence="2" type="ORF">KIN20_018220</name>
</gene>
<keyword evidence="3" id="KW-1185">Reference proteome</keyword>
<name>A0AAD5QS10_PARTN</name>
<dbReference type="AlphaFoldDB" id="A0AAD5QS10"/>
<dbReference type="EMBL" id="JAHQIW010003626">
    <property type="protein sequence ID" value="KAJ1359469.1"/>
    <property type="molecule type" value="Genomic_DNA"/>
</dbReference>
<feature type="transmembrane region" description="Helical" evidence="1">
    <location>
        <begin position="6"/>
        <end position="22"/>
    </location>
</feature>